<dbReference type="Pfam" id="PF03998">
    <property type="entry name" value="Utp11"/>
    <property type="match status" value="1"/>
</dbReference>
<proteinExistence type="inferred from homology"/>
<evidence type="ECO:0000256" key="2">
    <source>
        <dbReference type="ARBA" id="ARBA00004604"/>
    </source>
</evidence>
<dbReference type="GO" id="GO:0032040">
    <property type="term" value="C:small-subunit processome"/>
    <property type="evidence" value="ECO:0007669"/>
    <property type="project" value="UniProtKB-UniRule"/>
</dbReference>
<evidence type="ECO:0000256" key="7">
    <source>
        <dbReference type="SAM" id="MobiDB-lite"/>
    </source>
</evidence>
<comment type="subcellular location">
    <subcellularLocation>
        <location evidence="2 6">Nucleus</location>
        <location evidence="2 6">Nucleolus</location>
    </subcellularLocation>
</comment>
<keyword evidence="9" id="KW-1185">Reference proteome</keyword>
<dbReference type="PIRSF" id="PIRSF015952">
    <property type="entry name" value="U3snoRNP11"/>
    <property type="match status" value="1"/>
</dbReference>
<dbReference type="PANTHER" id="PTHR12838">
    <property type="entry name" value="U3 SMALL NUCLEOLAR RNA-ASSOCIATED PROTEIN 11"/>
    <property type="match status" value="1"/>
</dbReference>
<accession>A0A9P8P5W5</accession>
<evidence type="ECO:0000313" key="8">
    <source>
        <dbReference type="EMBL" id="KAH3665842.1"/>
    </source>
</evidence>
<dbReference type="GO" id="GO:0006364">
    <property type="term" value="P:rRNA processing"/>
    <property type="evidence" value="ECO:0007669"/>
    <property type="project" value="UniProtKB-UniRule"/>
</dbReference>
<feature type="region of interest" description="Disordered" evidence="7">
    <location>
        <begin position="1"/>
        <end position="25"/>
    </location>
</feature>
<evidence type="ECO:0000256" key="6">
    <source>
        <dbReference type="PIRNR" id="PIRNR015952"/>
    </source>
</evidence>
<reference evidence="8" key="1">
    <citation type="journal article" date="2021" name="Open Biol.">
        <title>Shared evolutionary footprints suggest mitochondrial oxidative damage underlies multiple complex I losses in fungi.</title>
        <authorList>
            <person name="Schikora-Tamarit M.A."/>
            <person name="Marcet-Houben M."/>
            <person name="Nosek J."/>
            <person name="Gabaldon T."/>
        </authorList>
    </citation>
    <scope>NUCLEOTIDE SEQUENCE</scope>
    <source>
        <strain evidence="8">CBS6075</strain>
    </source>
</reference>
<dbReference type="AlphaFoldDB" id="A0A9P8P5W5"/>
<protein>
    <recommendedName>
        <fullName evidence="6">U3 small nucleolar RNA-associated protein 11</fullName>
        <shortName evidence="6">U3 snoRNA-associated protein 11</shortName>
    </recommendedName>
</protein>
<evidence type="ECO:0000256" key="1">
    <source>
        <dbReference type="ARBA" id="ARBA00004099"/>
    </source>
</evidence>
<comment type="similarity">
    <text evidence="3 6">Belongs to the UTP11 family.</text>
</comment>
<dbReference type="InterPro" id="IPR007144">
    <property type="entry name" value="SSU_processome_Utp11"/>
</dbReference>
<comment type="function">
    <text evidence="1 6">Involved in nucleolar processing of pre-18S ribosomal RNA.</text>
</comment>
<keyword evidence="4 6" id="KW-0698">rRNA processing</keyword>
<name>A0A9P8P5W5_9ASCO</name>
<dbReference type="Proteomes" id="UP000769157">
    <property type="component" value="Unassembled WGS sequence"/>
</dbReference>
<evidence type="ECO:0000256" key="4">
    <source>
        <dbReference type="ARBA" id="ARBA00022552"/>
    </source>
</evidence>
<keyword evidence="5 6" id="KW-0539">Nucleus</keyword>
<reference evidence="8" key="2">
    <citation type="submission" date="2021-01" db="EMBL/GenBank/DDBJ databases">
        <authorList>
            <person name="Schikora-Tamarit M.A."/>
        </authorList>
    </citation>
    <scope>NUCLEOTIDE SEQUENCE</scope>
    <source>
        <strain evidence="8">CBS6075</strain>
    </source>
</reference>
<evidence type="ECO:0000256" key="3">
    <source>
        <dbReference type="ARBA" id="ARBA00008105"/>
    </source>
</evidence>
<evidence type="ECO:0000313" key="9">
    <source>
        <dbReference type="Proteomes" id="UP000769157"/>
    </source>
</evidence>
<sequence>MVKLVHNVQKKQHRERSQPQSRARMGLLEKKKDYRLRAADYHKKQAQLKVLKSKVKSRNEDEYYHSMTRKKTDKDGILISDRGNESLSNDEVLLLKTQDSNYFTVATQKESRKIEKEMNTMDSFKSRGSHTVFVESEEQMEQFDPAEYFDTDASLLGKRENRLRRSQLKGVSEADDGVFDGPVVPELESGGLARHKMELKKMKRLRLLEQRMERAEKLRKLQSKVELQKHLMKKGEKKKVQTKEGKTVFKWKNVRKR</sequence>
<gene>
    <name evidence="8" type="ORF">OGAPHI_004030</name>
</gene>
<dbReference type="RefSeq" id="XP_046061046.1">
    <property type="nucleotide sequence ID" value="XM_046205065.1"/>
</dbReference>
<organism evidence="8 9">
    <name type="scientific">Ogataea philodendri</name>
    <dbReference type="NCBI Taxonomy" id="1378263"/>
    <lineage>
        <taxon>Eukaryota</taxon>
        <taxon>Fungi</taxon>
        <taxon>Dikarya</taxon>
        <taxon>Ascomycota</taxon>
        <taxon>Saccharomycotina</taxon>
        <taxon>Pichiomycetes</taxon>
        <taxon>Pichiales</taxon>
        <taxon>Pichiaceae</taxon>
        <taxon>Ogataea</taxon>
    </lineage>
</organism>
<comment type="caution">
    <text evidence="8">The sequence shown here is derived from an EMBL/GenBank/DDBJ whole genome shotgun (WGS) entry which is preliminary data.</text>
</comment>
<dbReference type="GeneID" id="70235995"/>
<comment type="subunit">
    <text evidence="6">Component of the ribosomal small subunit (SSU) processome.</text>
</comment>
<dbReference type="PANTHER" id="PTHR12838:SF0">
    <property type="entry name" value="U3 SMALL NUCLEOLAR RNA-ASSOCIATED PROTEIN 11-RELATED"/>
    <property type="match status" value="1"/>
</dbReference>
<dbReference type="OrthoDB" id="29058at2759"/>
<evidence type="ECO:0000256" key="5">
    <source>
        <dbReference type="ARBA" id="ARBA00023242"/>
    </source>
</evidence>
<dbReference type="EMBL" id="JAEUBE010000295">
    <property type="protein sequence ID" value="KAH3665842.1"/>
    <property type="molecule type" value="Genomic_DNA"/>
</dbReference>